<evidence type="ECO:0000313" key="2">
    <source>
        <dbReference type="Proteomes" id="UP001500620"/>
    </source>
</evidence>
<evidence type="ECO:0000313" key="1">
    <source>
        <dbReference type="EMBL" id="GAA4247796.1"/>
    </source>
</evidence>
<sequence>MDLSWWSIEVRDGQQPARLWRDAHSAALIESAVTHRARDWAWRSEDFGVVFEIGFADTEDWHRFRQLPAVVAALDAVAPDSLYVYRGRGGSAGAVEPRRRGPLPAAGAAALPVDPDPVIVAHLGGLPMDPDPYVVGRPGLLVA</sequence>
<dbReference type="RefSeq" id="WP_345124703.1">
    <property type="nucleotide sequence ID" value="NZ_BAABAT010000005.1"/>
</dbReference>
<comment type="caution">
    <text evidence="1">The sequence shown here is derived from an EMBL/GenBank/DDBJ whole genome shotgun (WGS) entry which is preliminary data.</text>
</comment>
<proteinExistence type="predicted"/>
<dbReference type="Proteomes" id="UP001500620">
    <property type="component" value="Unassembled WGS sequence"/>
</dbReference>
<organism evidence="1 2">
    <name type="scientific">Dactylosporangium darangshiense</name>
    <dbReference type="NCBI Taxonomy" id="579108"/>
    <lineage>
        <taxon>Bacteria</taxon>
        <taxon>Bacillati</taxon>
        <taxon>Actinomycetota</taxon>
        <taxon>Actinomycetes</taxon>
        <taxon>Micromonosporales</taxon>
        <taxon>Micromonosporaceae</taxon>
        <taxon>Dactylosporangium</taxon>
    </lineage>
</organism>
<protein>
    <submittedName>
        <fullName evidence="1">Uncharacterized protein</fullName>
    </submittedName>
</protein>
<dbReference type="EMBL" id="BAABAT010000005">
    <property type="protein sequence ID" value="GAA4247796.1"/>
    <property type="molecule type" value="Genomic_DNA"/>
</dbReference>
<gene>
    <name evidence="1" type="ORF">GCM10022255_025130</name>
</gene>
<accession>A0ABP8D596</accession>
<name>A0ABP8D596_9ACTN</name>
<reference evidence="2" key="1">
    <citation type="journal article" date="2019" name="Int. J. Syst. Evol. Microbiol.">
        <title>The Global Catalogue of Microorganisms (GCM) 10K type strain sequencing project: providing services to taxonomists for standard genome sequencing and annotation.</title>
        <authorList>
            <consortium name="The Broad Institute Genomics Platform"/>
            <consortium name="The Broad Institute Genome Sequencing Center for Infectious Disease"/>
            <person name="Wu L."/>
            <person name="Ma J."/>
        </authorList>
    </citation>
    <scope>NUCLEOTIDE SEQUENCE [LARGE SCALE GENOMIC DNA]</scope>
    <source>
        <strain evidence="2">JCM 17441</strain>
    </source>
</reference>
<keyword evidence="2" id="KW-1185">Reference proteome</keyword>